<dbReference type="PROSITE" id="PS51819">
    <property type="entry name" value="VOC"/>
    <property type="match status" value="1"/>
</dbReference>
<comment type="similarity">
    <text evidence="2 8">Belongs to the extradiol ring-cleavage dioxygenase family.</text>
</comment>
<evidence type="ECO:0000256" key="8">
    <source>
        <dbReference type="RuleBase" id="RU000683"/>
    </source>
</evidence>
<dbReference type="Gene3D" id="3.10.180.10">
    <property type="entry name" value="2,3-Dihydroxybiphenyl 1,2-Dioxygenase, domain 1"/>
    <property type="match status" value="2"/>
</dbReference>
<evidence type="ECO:0000256" key="3">
    <source>
        <dbReference type="ARBA" id="ARBA00022723"/>
    </source>
</evidence>
<dbReference type="AlphaFoldDB" id="A0A9W6B9J9"/>
<keyword evidence="6 8" id="KW-0560">Oxidoreductase</keyword>
<evidence type="ECO:0000256" key="2">
    <source>
        <dbReference type="ARBA" id="ARBA00008784"/>
    </source>
</evidence>
<dbReference type="PANTHER" id="PTHR43279:SF1">
    <property type="entry name" value="CATECHOL-2,3-DIOXYGENASE"/>
    <property type="match status" value="1"/>
</dbReference>
<organism evidence="10 11">
    <name type="scientific">Neptunitalea chrysea</name>
    <dbReference type="NCBI Taxonomy" id="1647581"/>
    <lineage>
        <taxon>Bacteria</taxon>
        <taxon>Pseudomonadati</taxon>
        <taxon>Bacteroidota</taxon>
        <taxon>Flavobacteriia</taxon>
        <taxon>Flavobacteriales</taxon>
        <taxon>Flavobacteriaceae</taxon>
        <taxon>Neptunitalea</taxon>
    </lineage>
</organism>
<dbReference type="Pfam" id="PF00903">
    <property type="entry name" value="Glyoxalase"/>
    <property type="match status" value="1"/>
</dbReference>
<dbReference type="InterPro" id="IPR004360">
    <property type="entry name" value="Glyas_Fos-R_dOase_dom"/>
</dbReference>
<proteinExistence type="inferred from homology"/>
<keyword evidence="5 8" id="KW-0223">Dioxygenase</keyword>
<dbReference type="PROSITE" id="PS00082">
    <property type="entry name" value="EXTRADIOL_DIOXYGENAS"/>
    <property type="match status" value="1"/>
</dbReference>
<dbReference type="Proteomes" id="UP001143545">
    <property type="component" value="Unassembled WGS sequence"/>
</dbReference>
<keyword evidence="4 8" id="KW-0058">Aromatic hydrocarbons catabolism</keyword>
<reference evidence="10" key="1">
    <citation type="submission" date="2022-07" db="EMBL/GenBank/DDBJ databases">
        <title>Taxonomy of Novel Oxalotrophic and Methylotrophic Bacteria.</title>
        <authorList>
            <person name="Sahin N."/>
            <person name="Tani A."/>
        </authorList>
    </citation>
    <scope>NUCLEOTIDE SEQUENCE</scope>
    <source>
        <strain evidence="10">AM327</strain>
    </source>
</reference>
<comment type="cofactor">
    <cofactor evidence="1 8">
        <name>Fe(2+)</name>
        <dbReference type="ChEBI" id="CHEBI:29033"/>
    </cofactor>
</comment>
<keyword evidence="11" id="KW-1185">Reference proteome</keyword>
<dbReference type="InterPro" id="IPR037523">
    <property type="entry name" value="VOC_core"/>
</dbReference>
<evidence type="ECO:0000259" key="9">
    <source>
        <dbReference type="PROSITE" id="PS51819"/>
    </source>
</evidence>
<feature type="domain" description="VOC" evidence="9">
    <location>
        <begin position="51"/>
        <end position="165"/>
    </location>
</feature>
<dbReference type="GO" id="GO:0008198">
    <property type="term" value="F:ferrous iron binding"/>
    <property type="evidence" value="ECO:0007669"/>
    <property type="project" value="InterPro"/>
</dbReference>
<gene>
    <name evidence="10" type="ORF">NBRC110019_29940</name>
</gene>
<evidence type="ECO:0000256" key="7">
    <source>
        <dbReference type="ARBA" id="ARBA00023004"/>
    </source>
</evidence>
<evidence type="ECO:0000313" key="10">
    <source>
        <dbReference type="EMBL" id="GLB53953.1"/>
    </source>
</evidence>
<dbReference type="InterPro" id="IPR029068">
    <property type="entry name" value="Glyas_Bleomycin-R_OHBP_Dase"/>
</dbReference>
<keyword evidence="3" id="KW-0479">Metal-binding</keyword>
<name>A0A9W6B9J9_9FLAO</name>
<accession>A0A9W6B9J9</accession>
<evidence type="ECO:0000256" key="5">
    <source>
        <dbReference type="ARBA" id="ARBA00022964"/>
    </source>
</evidence>
<dbReference type="SUPFAM" id="SSF54593">
    <property type="entry name" value="Glyoxalase/Bleomycin resistance protein/Dihydroxybiphenyl dioxygenase"/>
    <property type="match status" value="2"/>
</dbReference>
<keyword evidence="7 8" id="KW-0408">Iron</keyword>
<comment type="caution">
    <text evidence="10">The sequence shown here is derived from an EMBL/GenBank/DDBJ whole genome shotgun (WGS) entry which is preliminary data.</text>
</comment>
<dbReference type="InterPro" id="IPR000486">
    <property type="entry name" value="Xdiol_ring_cleave_dOase_1/2"/>
</dbReference>
<sequence>MFAIKIDFILKRKNFLKTLAGVTLFTSLSSFTKPALSTMKTEPNNQEKYASFGAIHLNNTSLKRSTHFWTNIVGMKRRVSNETYAEFGTEKQTLVVVHESAKTSYIKGYSGLYHFAIHAPNKFAFANMLQRLIVNNYPYSPVDHTMSKSLYLEDPDGITVEFTLETPERFVRVVSGRGIGIEDSDGNIKSASEYLDVKSILKDVTDTEANLPIDNDAYLGHLHLYANNVERSNTFYQNIGFNTFNYMPQFMYADLGCGGAYKHRIALNSWHGINKPLAPKDSAGMRHFHIQFNSQDRLKIALKQITVIEEKDNGYWCKDATGNILLLNNG</sequence>
<evidence type="ECO:0000256" key="4">
    <source>
        <dbReference type="ARBA" id="ARBA00022797"/>
    </source>
</evidence>
<protein>
    <submittedName>
        <fullName evidence="10">Glyoxalase</fullName>
    </submittedName>
</protein>
<evidence type="ECO:0000256" key="6">
    <source>
        <dbReference type="ARBA" id="ARBA00023002"/>
    </source>
</evidence>
<evidence type="ECO:0000313" key="11">
    <source>
        <dbReference type="Proteomes" id="UP001143545"/>
    </source>
</evidence>
<dbReference type="PANTHER" id="PTHR43279">
    <property type="entry name" value="CATECHOL-2,3-DIOXYGENASE"/>
    <property type="match status" value="1"/>
</dbReference>
<dbReference type="GO" id="GO:0051213">
    <property type="term" value="F:dioxygenase activity"/>
    <property type="evidence" value="ECO:0007669"/>
    <property type="project" value="UniProtKB-KW"/>
</dbReference>
<dbReference type="EMBL" id="BRVP01000029">
    <property type="protein sequence ID" value="GLB53953.1"/>
    <property type="molecule type" value="Genomic_DNA"/>
</dbReference>
<evidence type="ECO:0000256" key="1">
    <source>
        <dbReference type="ARBA" id="ARBA00001954"/>
    </source>
</evidence>